<feature type="domain" description="CAAX prenyl protease 2/Lysostaphin resistance protein A-like" evidence="2">
    <location>
        <begin position="117"/>
        <end position="207"/>
    </location>
</feature>
<dbReference type="InterPro" id="IPR003675">
    <property type="entry name" value="Rce1/LyrA-like_dom"/>
</dbReference>
<dbReference type="GO" id="GO:0004175">
    <property type="term" value="F:endopeptidase activity"/>
    <property type="evidence" value="ECO:0007669"/>
    <property type="project" value="UniProtKB-ARBA"/>
</dbReference>
<keyword evidence="1" id="KW-1133">Transmembrane helix</keyword>
<feature type="transmembrane region" description="Helical" evidence="1">
    <location>
        <begin position="21"/>
        <end position="41"/>
    </location>
</feature>
<sequence>MRSKVAMQTLHANSPPAEPKSVWLIIEFFAIFIAVPLLYLFKLLPNSSMIPLLWGVFLYSVLILKAHRVRCFYWDLKKSMLLPLFWRASAVCAALICFTLLVMPQNFLAFVRHDPMLWLLVMLLYPILSAFTQETIFRRFFFFRYRTLWHNNQRLAIVLSALLFSYMHIVFLNYVAVLFTLVGGLIFAAQYRRHQSLILVSLEHAIYGNMVFTVGLGAYFYHAAI</sequence>
<dbReference type="Pfam" id="PF02517">
    <property type="entry name" value="Rce1-like"/>
    <property type="match status" value="1"/>
</dbReference>
<dbReference type="GO" id="GO:0080120">
    <property type="term" value="P:CAAX-box protein maturation"/>
    <property type="evidence" value="ECO:0007669"/>
    <property type="project" value="UniProtKB-ARBA"/>
</dbReference>
<proteinExistence type="predicted"/>
<gene>
    <name evidence="3" type="ORF">SAMN05660772_01987</name>
</gene>
<feature type="transmembrane region" description="Helical" evidence="1">
    <location>
        <begin position="84"/>
        <end position="104"/>
    </location>
</feature>
<dbReference type="EMBL" id="FWWV01000008">
    <property type="protein sequence ID" value="SMB82062.1"/>
    <property type="molecule type" value="Genomic_DNA"/>
</dbReference>
<keyword evidence="4" id="KW-1185">Reference proteome</keyword>
<evidence type="ECO:0000259" key="2">
    <source>
        <dbReference type="Pfam" id="PF02517"/>
    </source>
</evidence>
<evidence type="ECO:0000256" key="1">
    <source>
        <dbReference type="SAM" id="Phobius"/>
    </source>
</evidence>
<evidence type="ECO:0000313" key="3">
    <source>
        <dbReference type="EMBL" id="SMB82062.1"/>
    </source>
</evidence>
<keyword evidence="3" id="KW-0645">Protease</keyword>
<feature type="transmembrane region" description="Helical" evidence="1">
    <location>
        <begin position="157"/>
        <end position="186"/>
    </location>
</feature>
<accession>A0A1W1ULV2</accession>
<evidence type="ECO:0000313" key="4">
    <source>
        <dbReference type="Proteomes" id="UP000192408"/>
    </source>
</evidence>
<protein>
    <submittedName>
        <fullName evidence="3">CAAX protease self-immunity</fullName>
    </submittedName>
</protein>
<name>A0A1W1ULV2_9PAST</name>
<dbReference type="Proteomes" id="UP000192408">
    <property type="component" value="Unassembled WGS sequence"/>
</dbReference>
<feature type="transmembrane region" description="Helical" evidence="1">
    <location>
        <begin position="116"/>
        <end position="137"/>
    </location>
</feature>
<reference evidence="4" key="1">
    <citation type="submission" date="2017-04" db="EMBL/GenBank/DDBJ databases">
        <authorList>
            <person name="Varghese N."/>
            <person name="Submissions S."/>
        </authorList>
    </citation>
    <scope>NUCLEOTIDE SEQUENCE [LARGE SCALE GENOMIC DNA]</scope>
    <source>
        <strain evidence="4">DSM 23072</strain>
    </source>
</reference>
<feature type="transmembrane region" description="Helical" evidence="1">
    <location>
        <begin position="206"/>
        <end position="224"/>
    </location>
</feature>
<dbReference type="GO" id="GO:0006508">
    <property type="term" value="P:proteolysis"/>
    <property type="evidence" value="ECO:0007669"/>
    <property type="project" value="UniProtKB-KW"/>
</dbReference>
<organism evidence="3 4">
    <name type="scientific">Pasteurella testudinis DSM 23072</name>
    <dbReference type="NCBI Taxonomy" id="1122938"/>
    <lineage>
        <taxon>Bacteria</taxon>
        <taxon>Pseudomonadati</taxon>
        <taxon>Pseudomonadota</taxon>
        <taxon>Gammaproteobacteria</taxon>
        <taxon>Pasteurellales</taxon>
        <taxon>Pasteurellaceae</taxon>
        <taxon>Pasteurella</taxon>
    </lineage>
</organism>
<keyword evidence="3" id="KW-0378">Hydrolase</keyword>
<keyword evidence="1" id="KW-0472">Membrane</keyword>
<feature type="transmembrane region" description="Helical" evidence="1">
    <location>
        <begin position="47"/>
        <end position="64"/>
    </location>
</feature>
<dbReference type="AlphaFoldDB" id="A0A1W1ULV2"/>
<keyword evidence="1" id="KW-0812">Transmembrane</keyword>
<dbReference type="STRING" id="1122938.SAMN05660772_01987"/>